<dbReference type="EMBL" id="JACAZI010000037">
    <property type="protein sequence ID" value="KAF7328246.1"/>
    <property type="molecule type" value="Genomic_DNA"/>
</dbReference>
<dbReference type="InterPro" id="IPR014752">
    <property type="entry name" value="Arrestin-like_C"/>
</dbReference>
<accession>A0A8H6WSQ4</accession>
<evidence type="ECO:0000313" key="2">
    <source>
        <dbReference type="EMBL" id="KAF7328246.1"/>
    </source>
</evidence>
<name>A0A8H6WSQ4_9AGAR</name>
<proteinExistence type="predicted"/>
<evidence type="ECO:0000256" key="1">
    <source>
        <dbReference type="SAM" id="MobiDB-lite"/>
    </source>
</evidence>
<feature type="region of interest" description="Disordered" evidence="1">
    <location>
        <begin position="1"/>
        <end position="26"/>
    </location>
</feature>
<reference evidence="2" key="1">
    <citation type="submission" date="2020-05" db="EMBL/GenBank/DDBJ databases">
        <title>Mycena genomes resolve the evolution of fungal bioluminescence.</title>
        <authorList>
            <person name="Tsai I.J."/>
        </authorList>
    </citation>
    <scope>NUCLEOTIDE SEQUENCE</scope>
    <source>
        <strain evidence="2">CCC161011</strain>
    </source>
</reference>
<comment type="caution">
    <text evidence="2">The sequence shown here is derived from an EMBL/GenBank/DDBJ whole genome shotgun (WGS) entry which is preliminary data.</text>
</comment>
<evidence type="ECO:0008006" key="4">
    <source>
        <dbReference type="Google" id="ProtNLM"/>
    </source>
</evidence>
<dbReference type="OrthoDB" id="3261578at2759"/>
<organism evidence="2 3">
    <name type="scientific">Mycena venus</name>
    <dbReference type="NCBI Taxonomy" id="2733690"/>
    <lineage>
        <taxon>Eukaryota</taxon>
        <taxon>Fungi</taxon>
        <taxon>Dikarya</taxon>
        <taxon>Basidiomycota</taxon>
        <taxon>Agaricomycotina</taxon>
        <taxon>Agaricomycetes</taxon>
        <taxon>Agaricomycetidae</taxon>
        <taxon>Agaricales</taxon>
        <taxon>Marasmiineae</taxon>
        <taxon>Mycenaceae</taxon>
        <taxon>Mycena</taxon>
    </lineage>
</organism>
<dbReference type="AlphaFoldDB" id="A0A8H6WSQ4"/>
<dbReference type="Proteomes" id="UP000620124">
    <property type="component" value="Unassembled WGS sequence"/>
</dbReference>
<evidence type="ECO:0000313" key="3">
    <source>
        <dbReference type="Proteomes" id="UP000620124"/>
    </source>
</evidence>
<dbReference type="Gene3D" id="2.60.40.640">
    <property type="match status" value="1"/>
</dbReference>
<sequence>MTETIQPPSYDEPGDGPQLGSSQAVSNSPEILLAYTRRPTPPPTAQIDREPKEFTSGIKNRGGTCATFTVRGDPRLSKAIPVIIQGSNLVGSAQLALRSSEAIQAVCILIRGEIVFDVDAAPSTFLKAKHILWSAAEGDPQAAGNSGKSIVKLKGDYHWPFSFPVPPTFRKDGQTFWLPHAVWDQQASFRVKYTAELCIVRGKLKLDDRTSLRFAYCSMQQLGPPSALRQLTYQEKAPLLGPEADAEGWQSQSASVQGTLFSSHTIEVKFTFSLASPLSYTRGASIPCAMTIETKDPQALDLLSSPSAVIVYLECASREKKERVRWSNPIKPCGQAVFWPPTEGTSDNASHQRRLMGEIHLRPSLQPSFALPEFCTEYAVVVFPFQATGFKPLNNSPLLSQEVEILTRYAPGPRQKTYTPPTYETRNDLVRRHYQSLAKLPTSSGFLRTESDELLALTIRLRVVTNGLKYIPNPHLRNPLDTEHNVPVVLDYADGY</sequence>
<protein>
    <recommendedName>
        <fullName evidence="4">Arrestin-like N-terminal domain-containing protein</fullName>
    </recommendedName>
</protein>
<gene>
    <name evidence="2" type="ORF">MVEN_02564500</name>
</gene>
<keyword evidence="3" id="KW-1185">Reference proteome</keyword>